<accession>A0A165AW53</accession>
<name>A0A165AW53_9APHY</name>
<keyword evidence="1" id="KW-1133">Transmembrane helix</keyword>
<sequence length="153" mass="16834">MCVIELCDPDLPDFHAEPHRACSIYARCAYRPAAARTVVNMRLSSFLPFSHRGYQFALSHEEIHASQVSKDTVAPIFSQAHYRPPFTVLISLCIVFFGAIAATANPARRDKSPVNIPFTRKFNATGGATLEQMDRARIGQSKLGAPAAMRATL</sequence>
<keyword evidence="3" id="KW-1185">Reference proteome</keyword>
<dbReference type="EMBL" id="KV427718">
    <property type="protein sequence ID" value="KZS99772.1"/>
    <property type="molecule type" value="Genomic_DNA"/>
</dbReference>
<keyword evidence="1" id="KW-0472">Membrane</keyword>
<evidence type="ECO:0000313" key="2">
    <source>
        <dbReference type="EMBL" id="KZS99772.1"/>
    </source>
</evidence>
<proteinExistence type="predicted"/>
<dbReference type="Proteomes" id="UP000076871">
    <property type="component" value="Unassembled WGS sequence"/>
</dbReference>
<evidence type="ECO:0000313" key="3">
    <source>
        <dbReference type="Proteomes" id="UP000076871"/>
    </source>
</evidence>
<evidence type="ECO:0000256" key="1">
    <source>
        <dbReference type="SAM" id="Phobius"/>
    </source>
</evidence>
<reference evidence="2 3" key="1">
    <citation type="journal article" date="2016" name="Mol. Biol. Evol.">
        <title>Comparative Genomics of Early-Diverging Mushroom-Forming Fungi Provides Insights into the Origins of Lignocellulose Decay Capabilities.</title>
        <authorList>
            <person name="Nagy L.G."/>
            <person name="Riley R."/>
            <person name="Tritt A."/>
            <person name="Adam C."/>
            <person name="Daum C."/>
            <person name="Floudas D."/>
            <person name="Sun H."/>
            <person name="Yadav J.S."/>
            <person name="Pangilinan J."/>
            <person name="Larsson K.H."/>
            <person name="Matsuura K."/>
            <person name="Barry K."/>
            <person name="Labutti K."/>
            <person name="Kuo R."/>
            <person name="Ohm R.A."/>
            <person name="Bhattacharya S.S."/>
            <person name="Shirouzu T."/>
            <person name="Yoshinaga Y."/>
            <person name="Martin F.M."/>
            <person name="Grigoriev I.V."/>
            <person name="Hibbett D.S."/>
        </authorList>
    </citation>
    <scope>NUCLEOTIDE SEQUENCE [LARGE SCALE GENOMIC DNA]</scope>
    <source>
        <strain evidence="2 3">93-53</strain>
    </source>
</reference>
<dbReference type="AlphaFoldDB" id="A0A165AW53"/>
<feature type="transmembrane region" description="Helical" evidence="1">
    <location>
        <begin position="86"/>
        <end position="104"/>
    </location>
</feature>
<gene>
    <name evidence="2" type="ORF">LAESUDRAFT_718507</name>
</gene>
<dbReference type="RefSeq" id="XP_040757513.1">
    <property type="nucleotide sequence ID" value="XM_040907444.1"/>
</dbReference>
<protein>
    <submittedName>
        <fullName evidence="2">Uncharacterized protein</fullName>
    </submittedName>
</protein>
<dbReference type="GeneID" id="63824473"/>
<organism evidence="2 3">
    <name type="scientific">Laetiporus sulphureus 93-53</name>
    <dbReference type="NCBI Taxonomy" id="1314785"/>
    <lineage>
        <taxon>Eukaryota</taxon>
        <taxon>Fungi</taxon>
        <taxon>Dikarya</taxon>
        <taxon>Basidiomycota</taxon>
        <taxon>Agaricomycotina</taxon>
        <taxon>Agaricomycetes</taxon>
        <taxon>Polyporales</taxon>
        <taxon>Laetiporus</taxon>
    </lineage>
</organism>
<dbReference type="InParanoid" id="A0A165AW53"/>
<keyword evidence="1" id="KW-0812">Transmembrane</keyword>